<accession>A0ABV9GLZ9</accession>
<protein>
    <submittedName>
        <fullName evidence="1">Uncharacterized protein</fullName>
    </submittedName>
</protein>
<dbReference type="RefSeq" id="WP_376844956.1">
    <property type="nucleotide sequence ID" value="NZ_JBHSFW010000001.1"/>
</dbReference>
<keyword evidence="2" id="KW-1185">Reference proteome</keyword>
<sequence>MAKDLRKQIYHMREQGVDPIVLNDVVESEYEAYPGHLEDVVWDDDVLTDAEEIVVRQADGKTWNTIPDQFRSVGRRHYE</sequence>
<comment type="caution">
    <text evidence="1">The sequence shown here is derived from an EMBL/GenBank/DDBJ whole genome shotgun (WGS) entry which is preliminary data.</text>
</comment>
<evidence type="ECO:0000313" key="1">
    <source>
        <dbReference type="EMBL" id="MFC4617943.1"/>
    </source>
</evidence>
<reference evidence="2" key="1">
    <citation type="journal article" date="2019" name="Int. J. Syst. Evol. Microbiol.">
        <title>The Global Catalogue of Microorganisms (GCM) 10K type strain sequencing project: providing services to taxonomists for standard genome sequencing and annotation.</title>
        <authorList>
            <consortium name="The Broad Institute Genomics Platform"/>
            <consortium name="The Broad Institute Genome Sequencing Center for Infectious Disease"/>
            <person name="Wu L."/>
            <person name="Ma J."/>
        </authorList>
    </citation>
    <scope>NUCLEOTIDE SEQUENCE [LARGE SCALE GENOMIC DNA]</scope>
    <source>
        <strain evidence="2">CGMCC 1.16306</strain>
    </source>
</reference>
<organism evidence="1 2">
    <name type="scientific">Camelliibacillus cellulosilyticus</name>
    <dbReference type="NCBI Taxonomy" id="2174486"/>
    <lineage>
        <taxon>Bacteria</taxon>
        <taxon>Bacillati</taxon>
        <taxon>Bacillota</taxon>
        <taxon>Bacilli</taxon>
        <taxon>Bacillales</taxon>
        <taxon>Sporolactobacillaceae</taxon>
        <taxon>Camelliibacillus</taxon>
    </lineage>
</organism>
<dbReference type="EMBL" id="JBHSFW010000001">
    <property type="protein sequence ID" value="MFC4617943.1"/>
    <property type="molecule type" value="Genomic_DNA"/>
</dbReference>
<name>A0ABV9GLZ9_9BACL</name>
<evidence type="ECO:0000313" key="2">
    <source>
        <dbReference type="Proteomes" id="UP001596022"/>
    </source>
</evidence>
<gene>
    <name evidence="1" type="ORF">ACFO4N_04265</name>
</gene>
<dbReference type="Proteomes" id="UP001596022">
    <property type="component" value="Unassembled WGS sequence"/>
</dbReference>
<proteinExistence type="predicted"/>